<evidence type="ECO:0000256" key="5">
    <source>
        <dbReference type="PROSITE-ProRule" id="PRU00284"/>
    </source>
</evidence>
<evidence type="ECO:0000259" key="8">
    <source>
        <dbReference type="PROSITE" id="PS50111"/>
    </source>
</evidence>
<dbReference type="PROSITE" id="PS50192">
    <property type="entry name" value="T_SNARE"/>
    <property type="match status" value="1"/>
</dbReference>
<keyword evidence="7" id="KW-0472">Membrane</keyword>
<evidence type="ECO:0000259" key="11">
    <source>
        <dbReference type="PROSITE" id="PS51753"/>
    </source>
</evidence>
<evidence type="ECO:0000313" key="12">
    <source>
        <dbReference type="EMBL" id="SDD79595.1"/>
    </source>
</evidence>
<keyword evidence="7" id="KW-1133">Transmembrane helix</keyword>
<dbReference type="PROSITE" id="PS51753">
    <property type="entry name" value="HBM"/>
    <property type="match status" value="1"/>
</dbReference>
<dbReference type="CDD" id="cd06225">
    <property type="entry name" value="HAMP"/>
    <property type="match status" value="1"/>
</dbReference>
<dbReference type="SMART" id="SM01358">
    <property type="entry name" value="HBM"/>
    <property type="match status" value="1"/>
</dbReference>
<keyword evidence="3 5" id="KW-0807">Transducer</keyword>
<evidence type="ECO:0000256" key="1">
    <source>
        <dbReference type="ARBA" id="ARBA00004429"/>
    </source>
</evidence>
<feature type="transmembrane region" description="Helical" evidence="7">
    <location>
        <begin position="64"/>
        <end position="84"/>
    </location>
</feature>
<dbReference type="Gene3D" id="6.10.340.10">
    <property type="match status" value="1"/>
</dbReference>
<evidence type="ECO:0000256" key="4">
    <source>
        <dbReference type="ARBA" id="ARBA00029447"/>
    </source>
</evidence>
<comment type="subcellular location">
    <subcellularLocation>
        <location evidence="1">Cell inner membrane</location>
        <topology evidence="1">Multi-pass membrane protein</topology>
    </subcellularLocation>
</comment>
<dbReference type="GO" id="GO:0005886">
    <property type="term" value="C:plasma membrane"/>
    <property type="evidence" value="ECO:0007669"/>
    <property type="project" value="UniProtKB-SubCell"/>
</dbReference>
<dbReference type="PROSITE" id="PS50885">
    <property type="entry name" value="HAMP"/>
    <property type="match status" value="1"/>
</dbReference>
<feature type="domain" description="Methyl-accepting transducer" evidence="8">
    <location>
        <begin position="446"/>
        <end position="700"/>
    </location>
</feature>
<dbReference type="Gene3D" id="1.10.287.950">
    <property type="entry name" value="Methyl-accepting chemotaxis protein"/>
    <property type="match status" value="1"/>
</dbReference>
<evidence type="ECO:0000256" key="2">
    <source>
        <dbReference type="ARBA" id="ARBA00022519"/>
    </source>
</evidence>
<keyword evidence="2" id="KW-1003">Cell membrane</keyword>
<name>A0A1G6XQ92_9BRAD</name>
<dbReference type="AlphaFoldDB" id="A0A1G6XQ92"/>
<dbReference type="Proteomes" id="UP000199245">
    <property type="component" value="Unassembled WGS sequence"/>
</dbReference>
<dbReference type="EMBL" id="FMZW01000015">
    <property type="protein sequence ID" value="SDD79595.1"/>
    <property type="molecule type" value="Genomic_DNA"/>
</dbReference>
<dbReference type="InterPro" id="IPR004089">
    <property type="entry name" value="MCPsignal_dom"/>
</dbReference>
<dbReference type="InterPro" id="IPR000727">
    <property type="entry name" value="T_SNARE_dom"/>
</dbReference>
<dbReference type="SUPFAM" id="SSF58104">
    <property type="entry name" value="Methyl-accepting chemotaxis protein (MCP) signaling domain"/>
    <property type="match status" value="1"/>
</dbReference>
<keyword evidence="2" id="KW-0997">Cell inner membrane</keyword>
<organism evidence="12 13">
    <name type="scientific">Bradyrhizobium brasilense</name>
    <dbReference type="NCBI Taxonomy" id="1419277"/>
    <lineage>
        <taxon>Bacteria</taxon>
        <taxon>Pseudomonadati</taxon>
        <taxon>Pseudomonadota</taxon>
        <taxon>Alphaproteobacteria</taxon>
        <taxon>Hyphomicrobiales</taxon>
        <taxon>Nitrobacteraceae</taxon>
        <taxon>Bradyrhizobium</taxon>
    </lineage>
</organism>
<dbReference type="SMART" id="SM00283">
    <property type="entry name" value="MA"/>
    <property type="match status" value="1"/>
</dbReference>
<evidence type="ECO:0000256" key="6">
    <source>
        <dbReference type="SAM" id="Coils"/>
    </source>
</evidence>
<gene>
    <name evidence="12" type="ORF">SAMN05216337_101595</name>
</gene>
<evidence type="ECO:0000259" key="9">
    <source>
        <dbReference type="PROSITE" id="PS50192"/>
    </source>
</evidence>
<keyword evidence="7" id="KW-0812">Transmembrane</keyword>
<dbReference type="InterPro" id="IPR003660">
    <property type="entry name" value="HAMP_dom"/>
</dbReference>
<keyword evidence="6" id="KW-0175">Coiled coil</keyword>
<proteinExistence type="inferred from homology"/>
<evidence type="ECO:0000256" key="7">
    <source>
        <dbReference type="SAM" id="Phobius"/>
    </source>
</evidence>
<accession>A0A1G6XQ92</accession>
<reference evidence="12 13" key="1">
    <citation type="submission" date="2016-10" db="EMBL/GenBank/DDBJ databases">
        <authorList>
            <person name="de Groot N.N."/>
        </authorList>
    </citation>
    <scope>NUCLEOTIDE SEQUENCE [LARGE SCALE GENOMIC DNA]</scope>
    <source>
        <strain evidence="12 13">R5</strain>
    </source>
</reference>
<dbReference type="PROSITE" id="PS50111">
    <property type="entry name" value="CHEMOTAXIS_TRANSDUC_2"/>
    <property type="match status" value="1"/>
</dbReference>
<dbReference type="InterPro" id="IPR032255">
    <property type="entry name" value="HBM"/>
</dbReference>
<comment type="similarity">
    <text evidence="4">Belongs to the methyl-accepting chemotaxis (MCP) protein family.</text>
</comment>
<dbReference type="PANTHER" id="PTHR32089">
    <property type="entry name" value="METHYL-ACCEPTING CHEMOTAXIS PROTEIN MCPB"/>
    <property type="match status" value="1"/>
</dbReference>
<sequence>MHLSSGKTDLPDFDLSPLIFKSVWRSPDRWVGQCEHMGRMRMAGRIKRKPTRNLIPPLRFRAKIVAGFGAVLVILAISMAFAYFEFERVSDGVASFRVSVSEADLARNIDHELLAYRSGARYFVVTGKEDDAKAALAAEASLKNAIDQSVKNTKAPERLERLNKLAKEFTGFSATFARILELKRSSALIVHDQLTPSASLLKYKLDDIRLGASDTETQAIEFGTKQVNTQIQAANAAASNFYLSSDQSVAASALGGLKLAENSFKAIYSADDKVVAGLREAKALLQAYREALEKLIANAKSVDELVAEMGNSAGTIMQGSAAMKSDLLAEQRRLEAESEQAIGRTEQLIVILATGGILLGAVLALLLGAGISRPMIAMCNAMRKLASGDFDVVLPGLGREDELGQMAAAVEEFKLQAIAKAERDAATAEAQNREQAASRRAELIRFADQFESAVGSIVSTVSASAAQLETAATTLTRTAETTQGLSSQVANVSEQASSNMQSVATATEELSASVEEIGRQVQSSNLITEAAVVQAKETDDRIARLSRAAQQIGDIVKLITAIAEQTNLLALNATIEAARAGEAGRGFAVVASEVKSLASQTAKATGEISAHIAAMQGATSESVGAIKEIGTTIDQISAIAASIASAVEQQGAATQEIARSVQTVAQGTQAVAVDIGKVNRAATETGTASDEVLSSAKTLSTESVRLRTELDRFMANIRAA</sequence>
<feature type="domain" description="T-SNARE coiled-coil homology" evidence="9">
    <location>
        <begin position="616"/>
        <end position="678"/>
    </location>
</feature>
<dbReference type="PANTHER" id="PTHR32089:SF112">
    <property type="entry name" value="LYSOZYME-LIKE PROTEIN-RELATED"/>
    <property type="match status" value="1"/>
</dbReference>
<dbReference type="Pfam" id="PF00672">
    <property type="entry name" value="HAMP"/>
    <property type="match status" value="1"/>
</dbReference>
<dbReference type="GO" id="GO:0007165">
    <property type="term" value="P:signal transduction"/>
    <property type="evidence" value="ECO:0007669"/>
    <property type="project" value="UniProtKB-KW"/>
</dbReference>
<dbReference type="SUPFAM" id="SSF158472">
    <property type="entry name" value="HAMP domain-like"/>
    <property type="match status" value="1"/>
</dbReference>
<feature type="domain" description="HAMP" evidence="10">
    <location>
        <begin position="369"/>
        <end position="422"/>
    </location>
</feature>
<evidence type="ECO:0000256" key="3">
    <source>
        <dbReference type="ARBA" id="ARBA00023224"/>
    </source>
</evidence>
<feature type="coiled-coil region" evidence="6">
    <location>
        <begin position="278"/>
        <end position="305"/>
    </location>
</feature>
<dbReference type="SMART" id="SM00304">
    <property type="entry name" value="HAMP"/>
    <property type="match status" value="1"/>
</dbReference>
<evidence type="ECO:0000259" key="10">
    <source>
        <dbReference type="PROSITE" id="PS50885"/>
    </source>
</evidence>
<protein>
    <submittedName>
        <fullName evidence="12">Methyl-accepting chemotaxis protein</fullName>
    </submittedName>
</protein>
<feature type="domain" description="HBM" evidence="11">
    <location>
        <begin position="98"/>
        <end position="335"/>
    </location>
</feature>
<evidence type="ECO:0000313" key="13">
    <source>
        <dbReference type="Proteomes" id="UP000199245"/>
    </source>
</evidence>
<feature type="transmembrane region" description="Helical" evidence="7">
    <location>
        <begin position="348"/>
        <end position="368"/>
    </location>
</feature>
<dbReference type="Pfam" id="PF00015">
    <property type="entry name" value="MCPsignal"/>
    <property type="match status" value="1"/>
</dbReference>